<proteinExistence type="predicted"/>
<feature type="domain" description="SecDF P1 head subdomain" evidence="1">
    <location>
        <begin position="73"/>
        <end position="165"/>
    </location>
</feature>
<gene>
    <name evidence="2" type="ORF">BKA15_001864</name>
</gene>
<evidence type="ECO:0000313" key="2">
    <source>
        <dbReference type="EMBL" id="NYE70535.1"/>
    </source>
</evidence>
<evidence type="ECO:0000259" key="1">
    <source>
        <dbReference type="Pfam" id="PF22599"/>
    </source>
</evidence>
<organism evidence="2 3">
    <name type="scientific">Microlunatus parietis</name>
    <dbReference type="NCBI Taxonomy" id="682979"/>
    <lineage>
        <taxon>Bacteria</taxon>
        <taxon>Bacillati</taxon>
        <taxon>Actinomycetota</taxon>
        <taxon>Actinomycetes</taxon>
        <taxon>Propionibacteriales</taxon>
        <taxon>Propionibacteriaceae</taxon>
        <taxon>Microlunatus</taxon>
    </lineage>
</organism>
<dbReference type="Pfam" id="PF22599">
    <property type="entry name" value="SecDF_P1_head"/>
    <property type="match status" value="1"/>
</dbReference>
<dbReference type="PROSITE" id="PS51257">
    <property type="entry name" value="PROKAR_LIPOPROTEIN"/>
    <property type="match status" value="1"/>
</dbReference>
<keyword evidence="3" id="KW-1185">Reference proteome</keyword>
<name>A0A7Y9I598_9ACTN</name>
<reference evidence="2 3" key="1">
    <citation type="submission" date="2020-07" db="EMBL/GenBank/DDBJ databases">
        <title>Sequencing the genomes of 1000 actinobacteria strains.</title>
        <authorList>
            <person name="Klenk H.-P."/>
        </authorList>
    </citation>
    <scope>NUCLEOTIDE SEQUENCE [LARGE SCALE GENOMIC DNA]</scope>
    <source>
        <strain evidence="2 3">DSM 22083</strain>
    </source>
</reference>
<sequence length="170" mass="18247">MRRYAALAILTLIMAATGCGLLPRLPGPSPTPAGLTEPLAFHQVTEYRPAPCASAGSDRTYPEPDNPQACLRLGPSRLTVHRLEQVRAEADQSGHWMILITLPADAADTLTEVTADLAAEHDPRNRMAMIIGEELISAPMVQQEISGGQLQLAGTFTREQADALVRRLGG</sequence>
<dbReference type="EMBL" id="JACCBU010000001">
    <property type="protein sequence ID" value="NYE70535.1"/>
    <property type="molecule type" value="Genomic_DNA"/>
</dbReference>
<accession>A0A7Y9I598</accession>
<evidence type="ECO:0000313" key="3">
    <source>
        <dbReference type="Proteomes" id="UP000569914"/>
    </source>
</evidence>
<comment type="caution">
    <text evidence="2">The sequence shown here is derived from an EMBL/GenBank/DDBJ whole genome shotgun (WGS) entry which is preliminary data.</text>
</comment>
<dbReference type="Gene3D" id="3.30.1360.200">
    <property type="match status" value="1"/>
</dbReference>
<dbReference type="RefSeq" id="WP_179750081.1">
    <property type="nucleotide sequence ID" value="NZ_JACCBU010000001.1"/>
</dbReference>
<dbReference type="InterPro" id="IPR054384">
    <property type="entry name" value="SecDF_P1_head"/>
</dbReference>
<dbReference type="AlphaFoldDB" id="A0A7Y9I598"/>
<dbReference type="Proteomes" id="UP000569914">
    <property type="component" value="Unassembled WGS sequence"/>
</dbReference>
<protein>
    <submittedName>
        <fullName evidence="2">Preprotein translocase subunit SecD</fullName>
    </submittedName>
</protein>